<dbReference type="Gene3D" id="3.40.50.1820">
    <property type="entry name" value="alpha/beta hydrolase"/>
    <property type="match status" value="1"/>
</dbReference>
<evidence type="ECO:0000313" key="1">
    <source>
        <dbReference type="EMBL" id="MCQ8277296.1"/>
    </source>
</evidence>
<reference evidence="1 2" key="1">
    <citation type="submission" date="2022-06" db="EMBL/GenBank/DDBJ databases">
        <title>Endosaccharibacter gen. nov., sp. nov., endophytic bacteria isolated from sugarcane.</title>
        <authorList>
            <person name="Pitiwittayakul N."/>
            <person name="Yukphan P."/>
            <person name="Charoenyingcharoen P."/>
            <person name="Tanasupawat S."/>
        </authorList>
    </citation>
    <scope>NUCLEOTIDE SEQUENCE [LARGE SCALE GENOMIC DNA]</scope>
    <source>
        <strain evidence="1 2">KSS8</strain>
    </source>
</reference>
<dbReference type="SUPFAM" id="SSF53474">
    <property type="entry name" value="alpha/beta-Hydrolases"/>
    <property type="match status" value="1"/>
</dbReference>
<comment type="caution">
    <text evidence="1">The sequence shown here is derived from an EMBL/GenBank/DDBJ whole genome shotgun (WGS) entry which is preliminary data.</text>
</comment>
<dbReference type="EMBL" id="JAMSKV010000001">
    <property type="protein sequence ID" value="MCQ8277296.1"/>
    <property type="molecule type" value="Genomic_DNA"/>
</dbReference>
<evidence type="ECO:0000313" key="2">
    <source>
        <dbReference type="Proteomes" id="UP001524587"/>
    </source>
</evidence>
<dbReference type="InterPro" id="IPR029058">
    <property type="entry name" value="AB_hydrolase_fold"/>
</dbReference>
<accession>A0ABT1W354</accession>
<protein>
    <submittedName>
        <fullName evidence="1">Biotin synthase</fullName>
    </submittedName>
</protein>
<organism evidence="1 2">
    <name type="scientific">Endosaccharibacter trunci</name>
    <dbReference type="NCBI Taxonomy" id="2812733"/>
    <lineage>
        <taxon>Bacteria</taxon>
        <taxon>Pseudomonadati</taxon>
        <taxon>Pseudomonadota</taxon>
        <taxon>Alphaproteobacteria</taxon>
        <taxon>Acetobacterales</taxon>
        <taxon>Acetobacteraceae</taxon>
        <taxon>Endosaccharibacter</taxon>
    </lineage>
</organism>
<keyword evidence="2" id="KW-1185">Reference proteome</keyword>
<proteinExistence type="predicted"/>
<dbReference type="RefSeq" id="WP_422862727.1">
    <property type="nucleotide sequence ID" value="NZ_JAMSKV010000001.1"/>
</dbReference>
<name>A0ABT1W354_9PROT</name>
<gene>
    <name evidence="1" type="ORF">NFI95_02380</name>
</gene>
<sequence length="213" mass="22580">MTRPLLLVHGWGFDAAIWDAIAALLPDRLILRAEAGYLGAEPSWPAVPPGTIAVGHSAGVLALLDRWPPGCAGLISIAGFSRFAAAADWPGVPDRVLARMARDLDAAPERALSAFRQRCGADSDPGDRLAPDRLAAGLEALRFQDARAVAMRMFADGAIPLLALAAEDDPIVTASHTSACFPPDRVRWTETGGHLLPATRPDWCAALIGRFTC</sequence>
<dbReference type="Proteomes" id="UP001524587">
    <property type="component" value="Unassembled WGS sequence"/>
</dbReference>